<keyword evidence="2" id="KW-1185">Reference proteome</keyword>
<reference evidence="2" key="1">
    <citation type="submission" date="2016-09" db="EMBL/GenBank/DDBJ databases">
        <authorList>
            <person name="Varghese N."/>
            <person name="Submissions S."/>
        </authorList>
    </citation>
    <scope>NUCLEOTIDE SEQUENCE [LARGE SCALE GENOMIC DNA]</scope>
    <source>
        <strain evidence="2">JS23</strain>
    </source>
</reference>
<dbReference type="AlphaFoldDB" id="A0A1H2PQR9"/>
<dbReference type="Proteomes" id="UP000243719">
    <property type="component" value="Unassembled WGS sequence"/>
</dbReference>
<protein>
    <submittedName>
        <fullName evidence="1">Uncharacterized protein</fullName>
    </submittedName>
</protein>
<dbReference type="EMBL" id="FNLO01000007">
    <property type="protein sequence ID" value="SDV49186.1"/>
    <property type="molecule type" value="Genomic_DNA"/>
</dbReference>
<sequence>MAGVRIPIYDERVSAGGNIPGAPMQAVRQEGLGQELQQAGQAGFGLAAAVHIQEQEDGRAWAAKTAGEFQLSQIERMRQQQDSAAPGAADFTPNFLKGYDEDAATALLTAPTPTARKFLEASLTSQRTSLGGQAINWQATQQRDYNVSQYQDGSNAAARIVAMDPSQYDQQRAQQTALLQSSVLPPDIKAKLGEHSRDVLATAAGTAALNADPASAYAALTSPLDKAPQWVRDLPPQKLVMLQQHAGLQVQRQANAAETQRIAAENASTDAYNASFDLIDKGLVPSPAMQQDAIAKATAVGPQEVARVRELFAAGAARGGFASMSYDQRQQEVARESGVATTPGQGVDTTEAKVLASRRGINDAIATEVKTNPWAAAQERGVTKNAPVAQISSVDDALSVVRSRAGAQGVVEAWAGPSGYRVSPFQPQEASQLADVLQALPPDQRGTAISQLGREIGDPGRAAALAKQFGEKNRPLYLQLMAGSINATTRGGEPVATLIGRGVQALSDKTAGMDDKAQQGVRAQIAQQVRGTFASGTQDQDSIDAAYYIYAGLSARDKTAPATVNADNVRTAVDAATGGVVAFNGKQTATPYGWDERRFTAAVKAVDPTSIATDVSDGKVHIGGSTVTVPEFLARVPSAKLVRVTPTGGYVVQAGNGYVTNSQRQPIVVRLK</sequence>
<organism evidence="1 2">
    <name type="scientific">Chitinasiproducens palmae</name>
    <dbReference type="NCBI Taxonomy" id="1770053"/>
    <lineage>
        <taxon>Bacteria</taxon>
        <taxon>Pseudomonadati</taxon>
        <taxon>Pseudomonadota</taxon>
        <taxon>Betaproteobacteria</taxon>
        <taxon>Burkholderiales</taxon>
        <taxon>Burkholderiaceae</taxon>
        <taxon>Chitinasiproducens</taxon>
    </lineage>
</organism>
<evidence type="ECO:0000313" key="2">
    <source>
        <dbReference type="Proteomes" id="UP000243719"/>
    </source>
</evidence>
<accession>A0A1H2PQR9</accession>
<dbReference type="OrthoDB" id="9035726at2"/>
<proteinExistence type="predicted"/>
<dbReference type="RefSeq" id="WP_091908934.1">
    <property type="nucleotide sequence ID" value="NZ_FNLO01000007.1"/>
</dbReference>
<gene>
    <name evidence="1" type="ORF">SAMN05216551_107137</name>
</gene>
<evidence type="ECO:0000313" key="1">
    <source>
        <dbReference type="EMBL" id="SDV49186.1"/>
    </source>
</evidence>
<name>A0A1H2PQR9_9BURK</name>
<dbReference type="STRING" id="1770053.SAMN05216551_107137"/>